<evidence type="ECO:0000313" key="4">
    <source>
        <dbReference type="Proteomes" id="UP000705867"/>
    </source>
</evidence>
<reference evidence="3" key="2">
    <citation type="submission" date="2021-08" db="EMBL/GenBank/DDBJ databases">
        <authorList>
            <person name="Dalcin Martins P."/>
        </authorList>
    </citation>
    <scope>NUCLEOTIDE SEQUENCE</scope>
    <source>
        <strain evidence="3">MAG_39</strain>
    </source>
</reference>
<feature type="region of interest" description="Disordered" evidence="1">
    <location>
        <begin position="167"/>
        <end position="187"/>
    </location>
</feature>
<evidence type="ECO:0000256" key="2">
    <source>
        <dbReference type="SAM" id="Phobius"/>
    </source>
</evidence>
<dbReference type="Proteomes" id="UP000705867">
    <property type="component" value="Unassembled WGS sequence"/>
</dbReference>
<name>A0A953SI21_9BACT</name>
<accession>A0A953SI21</accession>
<organism evidence="3 4">
    <name type="scientific">Candidatus Nitrobium versatile</name>
    <dbReference type="NCBI Taxonomy" id="2884831"/>
    <lineage>
        <taxon>Bacteria</taxon>
        <taxon>Pseudomonadati</taxon>
        <taxon>Nitrospirota</taxon>
        <taxon>Nitrospiria</taxon>
        <taxon>Nitrospirales</taxon>
        <taxon>Nitrospiraceae</taxon>
        <taxon>Candidatus Nitrobium</taxon>
    </lineage>
</organism>
<dbReference type="Gene3D" id="1.10.287.1490">
    <property type="match status" value="1"/>
</dbReference>
<keyword evidence="2" id="KW-0472">Membrane</keyword>
<reference evidence="3" key="1">
    <citation type="journal article" date="2021" name="bioRxiv">
        <title>Unraveling nitrogen, sulfur and carbon metabolic pathways and microbial community transcriptional responses to substrate deprivation and toxicity stresses in a bioreactor mimicking anoxic brackish coastal sediment conditions.</title>
        <authorList>
            <person name="Martins P.D."/>
            <person name="Echeveste M.J."/>
            <person name="Arshad A."/>
            <person name="Kurth J."/>
            <person name="Ouboter H."/>
            <person name="Jetten M.S.M."/>
            <person name="Welte C.U."/>
        </authorList>
    </citation>
    <scope>NUCLEOTIDE SEQUENCE</scope>
    <source>
        <strain evidence="3">MAG_39</strain>
    </source>
</reference>
<proteinExistence type="predicted"/>
<dbReference type="AlphaFoldDB" id="A0A953SI21"/>
<gene>
    <name evidence="3" type="ORF">K8I29_19470</name>
</gene>
<protein>
    <submittedName>
        <fullName evidence="3">Uncharacterized protein</fullName>
    </submittedName>
</protein>
<keyword evidence="2" id="KW-0812">Transmembrane</keyword>
<feature type="transmembrane region" description="Helical" evidence="2">
    <location>
        <begin position="132"/>
        <end position="156"/>
    </location>
</feature>
<evidence type="ECO:0000256" key="1">
    <source>
        <dbReference type="SAM" id="MobiDB-lite"/>
    </source>
</evidence>
<sequence>MQECERVPCGPLQEIQKEHAVLNADSRHVKRSVDGLEEKLSRLADLVAEMGGKVISIDLASKELSAMWEKLDKLYEEHRKTHQTLLLFVQRVQALESLPEKLEESSAKLEERIGETEKLMENLKWVNSFKKAGVAVIISLVTAGIIGIWTQFFILISTLNSAKQQNRPAYQAQPEGGTHDHSKILQR</sequence>
<feature type="compositionally biased region" description="Basic and acidic residues" evidence="1">
    <location>
        <begin position="177"/>
        <end position="187"/>
    </location>
</feature>
<evidence type="ECO:0000313" key="3">
    <source>
        <dbReference type="EMBL" id="MBZ0158383.1"/>
    </source>
</evidence>
<keyword evidence="2" id="KW-1133">Transmembrane helix</keyword>
<dbReference type="EMBL" id="JAIOIV010000151">
    <property type="protein sequence ID" value="MBZ0158383.1"/>
    <property type="molecule type" value="Genomic_DNA"/>
</dbReference>
<comment type="caution">
    <text evidence="3">The sequence shown here is derived from an EMBL/GenBank/DDBJ whole genome shotgun (WGS) entry which is preliminary data.</text>
</comment>